<organism evidence="3 4">
    <name type="scientific">Prunus persica</name>
    <name type="common">Peach</name>
    <name type="synonym">Amygdalus persica</name>
    <dbReference type="NCBI Taxonomy" id="3760"/>
    <lineage>
        <taxon>Eukaryota</taxon>
        <taxon>Viridiplantae</taxon>
        <taxon>Streptophyta</taxon>
        <taxon>Embryophyta</taxon>
        <taxon>Tracheophyta</taxon>
        <taxon>Spermatophyta</taxon>
        <taxon>Magnoliopsida</taxon>
        <taxon>eudicotyledons</taxon>
        <taxon>Gunneridae</taxon>
        <taxon>Pentapetalae</taxon>
        <taxon>rosids</taxon>
        <taxon>fabids</taxon>
        <taxon>Rosales</taxon>
        <taxon>Rosaceae</taxon>
        <taxon>Amygdaloideae</taxon>
        <taxon>Amygdaleae</taxon>
        <taxon>Prunus</taxon>
    </lineage>
</organism>
<dbReference type="InterPro" id="IPR045177">
    <property type="entry name" value="FDM1-5/IDN2"/>
</dbReference>
<dbReference type="Pfam" id="PF03469">
    <property type="entry name" value="XH"/>
    <property type="match status" value="1"/>
</dbReference>
<evidence type="ECO:0000259" key="2">
    <source>
        <dbReference type="Pfam" id="PF03469"/>
    </source>
</evidence>
<feature type="region of interest" description="Disordered" evidence="1">
    <location>
        <begin position="87"/>
        <end position="202"/>
    </location>
</feature>
<reference evidence="3 4" key="1">
    <citation type="journal article" date="2013" name="Nat. Genet.">
        <title>The high-quality draft genome of peach (Prunus persica) identifies unique patterns of genetic diversity, domestication and genome evolution.</title>
        <authorList>
            <consortium name="International Peach Genome Initiative"/>
            <person name="Verde I."/>
            <person name="Abbott A.G."/>
            <person name="Scalabrin S."/>
            <person name="Jung S."/>
            <person name="Shu S."/>
            <person name="Marroni F."/>
            <person name="Zhebentyayeva T."/>
            <person name="Dettori M.T."/>
            <person name="Grimwood J."/>
            <person name="Cattonaro F."/>
            <person name="Zuccolo A."/>
            <person name="Rossini L."/>
            <person name="Jenkins J."/>
            <person name="Vendramin E."/>
            <person name="Meisel L.A."/>
            <person name="Decroocq V."/>
            <person name="Sosinski B."/>
            <person name="Prochnik S."/>
            <person name="Mitros T."/>
            <person name="Policriti A."/>
            <person name="Cipriani G."/>
            <person name="Dondini L."/>
            <person name="Ficklin S."/>
            <person name="Goodstein D.M."/>
            <person name="Xuan P."/>
            <person name="Del Fabbro C."/>
            <person name="Aramini V."/>
            <person name="Copetti D."/>
            <person name="Gonzalez S."/>
            <person name="Horner D.S."/>
            <person name="Falchi R."/>
            <person name="Lucas S."/>
            <person name="Mica E."/>
            <person name="Maldonado J."/>
            <person name="Lazzari B."/>
            <person name="Bielenberg D."/>
            <person name="Pirona R."/>
            <person name="Miculan M."/>
            <person name="Barakat A."/>
            <person name="Testolin R."/>
            <person name="Stella A."/>
            <person name="Tartarini S."/>
            <person name="Tonutti P."/>
            <person name="Arus P."/>
            <person name="Orellana A."/>
            <person name="Wells C."/>
            <person name="Main D."/>
            <person name="Vizzotto G."/>
            <person name="Silva H."/>
            <person name="Salamini F."/>
            <person name="Schmutz J."/>
            <person name="Morgante M."/>
            <person name="Rokhsar D.S."/>
        </authorList>
    </citation>
    <scope>NUCLEOTIDE SEQUENCE [LARGE SCALE GENOMIC DNA]</scope>
    <source>
        <strain evidence="4">cv. Nemared</strain>
    </source>
</reference>
<feature type="compositionally biased region" description="Acidic residues" evidence="1">
    <location>
        <begin position="265"/>
        <end position="296"/>
    </location>
</feature>
<dbReference type="PANTHER" id="PTHR21596:SF23">
    <property type="entry name" value="FACTOR OF DNA METHYLATION 4"/>
    <property type="match status" value="1"/>
</dbReference>
<proteinExistence type="predicted"/>
<feature type="region of interest" description="Disordered" evidence="1">
    <location>
        <begin position="245"/>
        <end position="299"/>
    </location>
</feature>
<dbReference type="AlphaFoldDB" id="A0A251NLN4"/>
<dbReference type="InterPro" id="IPR005379">
    <property type="entry name" value="FDM1-5/IDN2_XH"/>
</dbReference>
<accession>A0A251NLN4</accession>
<dbReference type="Gramene" id="ONI00216">
    <property type="protein sequence ID" value="ONI00216"/>
    <property type="gene ID" value="PRUPE_6G075600"/>
</dbReference>
<dbReference type="GO" id="GO:0080188">
    <property type="term" value="P:gene silencing by siRNA-directed DNA methylation"/>
    <property type="evidence" value="ECO:0007669"/>
    <property type="project" value="InterPro"/>
</dbReference>
<feature type="domain" description="Factor of DNA methylation 1-5/IDN2" evidence="2">
    <location>
        <begin position="353"/>
        <end position="486"/>
    </location>
</feature>
<sequence length="489" mass="57798">KKSFHLPKTPRSVFCCLGASIERALAKKFEISQVSEEMDIAKLKQNVRDHLEKVFLEQDKALAKSEVQKNENKKKLEHIEAQKKELMKKLEQSEAKKNELQEKHAQSEAQKKELQKKHEQSEAQKKELQKKHEQSEAQKKELQKKHEQSEAQKKELQKKFEQSESHNKDLQKNLDHSEAQKKELQKKLEQSEAQKNGLQFRKQREIQLMKQMYGETVLEKRMADEKMIEKKKENEKLHRKIIELEKLCDQDKDQAEVKDGKQEKTDEDDEDEDEDQEQDQDEDQEQDPDEVNDDDGNEKMKKIRKKLKETEEELEYAEAHNHKLIAKESELEEARKELISGWDSASRAFIGVKRMGELESKPFQTVCKRKYPMDEADDQAAALCSLWESYLRDSCWKPFKTIRVAFRQQPKITIDEGDEKLKKLKDEFGDEVYNAVTTALLESKEYNSHHWRCTVSELWNFKQGRRASLKEGVSYLLKQLKLQKRRRSS</sequence>
<evidence type="ECO:0000313" key="4">
    <source>
        <dbReference type="Proteomes" id="UP000006882"/>
    </source>
</evidence>
<evidence type="ECO:0000256" key="1">
    <source>
        <dbReference type="SAM" id="MobiDB-lite"/>
    </source>
</evidence>
<feature type="compositionally biased region" description="Basic and acidic residues" evidence="1">
    <location>
        <begin position="87"/>
        <end position="192"/>
    </location>
</feature>
<evidence type="ECO:0000313" key="3">
    <source>
        <dbReference type="EMBL" id="ONI00216.1"/>
    </source>
</evidence>
<name>A0A251NLN4_PRUPE</name>
<feature type="compositionally biased region" description="Basic and acidic residues" evidence="1">
    <location>
        <begin position="245"/>
        <end position="264"/>
    </location>
</feature>
<dbReference type="EMBL" id="CM007656">
    <property type="protein sequence ID" value="ONI00216.1"/>
    <property type="molecule type" value="Genomic_DNA"/>
</dbReference>
<dbReference type="PANTHER" id="PTHR21596">
    <property type="entry name" value="RIBONUCLEASE P SUBUNIT P38"/>
    <property type="match status" value="1"/>
</dbReference>
<protein>
    <recommendedName>
        <fullName evidence="2">Factor of DNA methylation 1-5/IDN2 domain-containing protein</fullName>
    </recommendedName>
</protein>
<feature type="non-terminal residue" evidence="3">
    <location>
        <position position="489"/>
    </location>
</feature>
<dbReference type="Proteomes" id="UP000006882">
    <property type="component" value="Chromosome G6"/>
</dbReference>
<gene>
    <name evidence="3" type="ORF">PRUPE_6G075600</name>
</gene>
<keyword evidence="4" id="KW-1185">Reference proteome</keyword>